<dbReference type="OrthoDB" id="277931at2759"/>
<reference evidence="6" key="1">
    <citation type="submission" date="2014-01" db="EMBL/GenBank/DDBJ databases">
        <title>The genome of the white-rot fungus Pycnoporus cinnabarinus: a basidiomycete model with a versatile arsenal for lignocellulosic biomass breakdown.</title>
        <authorList>
            <person name="Levasseur A."/>
            <person name="Lomascolo A."/>
            <person name="Ruiz-Duenas F.J."/>
            <person name="Uzan E."/>
            <person name="Piumi F."/>
            <person name="Kues U."/>
            <person name="Ram A.F.J."/>
            <person name="Murat C."/>
            <person name="Haon M."/>
            <person name="Benoit I."/>
            <person name="Arfi Y."/>
            <person name="Chevret D."/>
            <person name="Drula E."/>
            <person name="Kwon M.J."/>
            <person name="Gouret P."/>
            <person name="Lesage-Meessen L."/>
            <person name="Lombard V."/>
            <person name="Mariette J."/>
            <person name="Noirot C."/>
            <person name="Park J."/>
            <person name="Patyshakuliyeva A."/>
            <person name="Wieneger R.A.B."/>
            <person name="Wosten H.A.B."/>
            <person name="Martin F."/>
            <person name="Coutinho P.M."/>
            <person name="de Vries R."/>
            <person name="Martinez A.T."/>
            <person name="Klopp C."/>
            <person name="Pontarotti P."/>
            <person name="Henrissat B."/>
            <person name="Record E."/>
        </authorList>
    </citation>
    <scope>NUCLEOTIDE SEQUENCE [LARGE SCALE GENOMIC DNA]</scope>
    <source>
        <strain evidence="6">BRFM137</strain>
    </source>
</reference>
<keyword evidence="5" id="KW-0472">Membrane</keyword>
<name>A0A060S1V4_PYCCI</name>
<evidence type="ECO:0000313" key="7">
    <source>
        <dbReference type="Proteomes" id="UP000029665"/>
    </source>
</evidence>
<dbReference type="Proteomes" id="UP000029665">
    <property type="component" value="Unassembled WGS sequence"/>
</dbReference>
<dbReference type="PANTHER" id="PTHR17920:SF22">
    <property type="entry name" value="DUF726 DOMAIN PROTEIN (AFU_ORTHOLOGUE AFUA_2G12860)"/>
    <property type="match status" value="1"/>
</dbReference>
<dbReference type="OMA" id="YAIKDIM"/>
<organism evidence="6 7">
    <name type="scientific">Pycnoporus cinnabarinus</name>
    <name type="common">Cinnabar-red polypore</name>
    <name type="synonym">Trametes cinnabarina</name>
    <dbReference type="NCBI Taxonomy" id="5643"/>
    <lineage>
        <taxon>Eukaryota</taxon>
        <taxon>Fungi</taxon>
        <taxon>Dikarya</taxon>
        <taxon>Basidiomycota</taxon>
        <taxon>Agaricomycotina</taxon>
        <taxon>Agaricomycetes</taxon>
        <taxon>Polyporales</taxon>
        <taxon>Polyporaceae</taxon>
        <taxon>Trametes</taxon>
    </lineage>
</organism>
<comment type="subcellular location">
    <subcellularLocation>
        <location evidence="1">Membrane</location>
        <topology evidence="1">Multi-pass membrane protein</topology>
    </subcellularLocation>
</comment>
<dbReference type="InterPro" id="IPR029058">
    <property type="entry name" value="AB_hydrolase_fold"/>
</dbReference>
<dbReference type="EMBL" id="CCBP010000011">
    <property type="protein sequence ID" value="CDO68312.1"/>
    <property type="molecule type" value="Genomic_DNA"/>
</dbReference>
<dbReference type="Gene3D" id="3.40.50.1820">
    <property type="entry name" value="alpha/beta hydrolase"/>
    <property type="match status" value="1"/>
</dbReference>
<keyword evidence="4" id="KW-1133">Transmembrane helix</keyword>
<keyword evidence="3" id="KW-0812">Transmembrane</keyword>
<protein>
    <submittedName>
        <fullName evidence="6">Uncharacterized protein</fullName>
    </submittedName>
</protein>
<dbReference type="SUPFAM" id="SSF53474">
    <property type="entry name" value="alpha/beta-Hydrolases"/>
    <property type="match status" value="1"/>
</dbReference>
<dbReference type="Pfam" id="PF05277">
    <property type="entry name" value="DUF726"/>
    <property type="match status" value="1"/>
</dbReference>
<proteinExistence type="inferred from homology"/>
<keyword evidence="7" id="KW-1185">Reference proteome</keyword>
<evidence type="ECO:0000256" key="5">
    <source>
        <dbReference type="ARBA" id="ARBA00023136"/>
    </source>
</evidence>
<comment type="caution">
    <text evidence="6">The sequence shown here is derived from an EMBL/GenBank/DDBJ whole genome shotgun (WGS) entry which is preliminary data.</text>
</comment>
<dbReference type="PANTHER" id="PTHR17920">
    <property type="entry name" value="TRANSMEMBRANE AND COILED-COIL DOMAIN-CONTAINING PROTEIN 4 TMCO4"/>
    <property type="match status" value="1"/>
</dbReference>
<gene>
    <name evidence="6" type="ORF">BN946_scf184799.g39</name>
</gene>
<dbReference type="HOGENOM" id="CLU_101096_0_0_1"/>
<dbReference type="AlphaFoldDB" id="A0A060S1V4"/>
<accession>A0A060S1V4</accession>
<evidence type="ECO:0000313" key="6">
    <source>
        <dbReference type="EMBL" id="CDO68312.1"/>
    </source>
</evidence>
<evidence type="ECO:0000256" key="1">
    <source>
        <dbReference type="ARBA" id="ARBA00004141"/>
    </source>
</evidence>
<dbReference type="STRING" id="5643.A0A060S1V4"/>
<evidence type="ECO:0000256" key="2">
    <source>
        <dbReference type="ARBA" id="ARBA00009824"/>
    </source>
</evidence>
<comment type="similarity">
    <text evidence="2">Belongs to the TMCO4 family.</text>
</comment>
<evidence type="ECO:0000256" key="3">
    <source>
        <dbReference type="ARBA" id="ARBA00022692"/>
    </source>
</evidence>
<evidence type="ECO:0000256" key="4">
    <source>
        <dbReference type="ARBA" id="ARBA00022989"/>
    </source>
</evidence>
<dbReference type="InterPro" id="IPR007941">
    <property type="entry name" value="DUF726"/>
</dbReference>
<dbReference type="GO" id="GO:0016020">
    <property type="term" value="C:membrane"/>
    <property type="evidence" value="ECO:0007669"/>
    <property type="project" value="UniProtKB-SubCell"/>
</dbReference>
<sequence>MHTRTLAVKAGKVLGTLLAERVLGNRPITLVGYSLGSLVIFEALQYLASLPPSQTLGLVQEVYLFGSPVPTDRLQWAAIRRVVAGRVVNGYGANDYVLAVLSRVTDMNWRVAGLEPVEVQGVENVACDEVDGHLKWRGLIGQCLAKCSAPGIDNAEVQKQLDRRATKIEEDIGMDEAEAKAAVKAGPGPDTVTT</sequence>